<sequence length="292" mass="33872">METLHNELLTVEVSDLGAELQSIKDDEGKEYLWQGDDRYWGRRSPILFPIVCGLWKGTYRTEGDTYQMGRHGFARDMNFRVLKKADDRVTYVLSDTEATLRQYPYRFMLSVTYKLVENEIHVIWHVHNTDTREIHFQIGAHPAFNLPGVKEGEPIKGCLRFDRGDKIERIYGNHEGCITDDRYELEGCNGGLWAFNEESFKDGAVIIDKCQLREIEILDPQTARPAVTVSFNAPCVGIWTPYGKNAPFLCIEPWYGVHDHYEYRGQFRDKYLMNHLQPGASFMSEYIIKIGE</sequence>
<name>A0A3R6FM52_9BACT</name>
<dbReference type="PANTHER" id="PTHR11122">
    <property type="entry name" value="APOSPORY-ASSOCIATED PROTEIN C-RELATED"/>
    <property type="match status" value="1"/>
</dbReference>
<dbReference type="SUPFAM" id="SSF74650">
    <property type="entry name" value="Galactose mutarotase-like"/>
    <property type="match status" value="1"/>
</dbReference>
<comment type="subunit">
    <text evidence="2">Monomer.</text>
</comment>
<accession>A0A3R6FM52</accession>
<dbReference type="InterPro" id="IPR011013">
    <property type="entry name" value="Gal_mutarotase_sf_dom"/>
</dbReference>
<evidence type="ECO:0000256" key="2">
    <source>
        <dbReference type="ARBA" id="ARBA00011245"/>
    </source>
</evidence>
<evidence type="ECO:0000256" key="3">
    <source>
        <dbReference type="ARBA" id="ARBA00022837"/>
    </source>
</evidence>
<protein>
    <submittedName>
        <fullName evidence="4">Aldose 1-epimerase family protein</fullName>
    </submittedName>
</protein>
<dbReference type="Pfam" id="PF01263">
    <property type="entry name" value="Aldose_epim"/>
    <property type="match status" value="1"/>
</dbReference>
<comment type="caution">
    <text evidence="4">The sequence shown here is derived from an EMBL/GenBank/DDBJ whole genome shotgun (WGS) entry which is preliminary data.</text>
</comment>
<dbReference type="InterPro" id="IPR014718">
    <property type="entry name" value="GH-type_carb-bd"/>
</dbReference>
<comment type="cofactor">
    <cofactor evidence="1">
        <name>Ca(2+)</name>
        <dbReference type="ChEBI" id="CHEBI:29108"/>
    </cofactor>
</comment>
<dbReference type="GO" id="GO:0005975">
    <property type="term" value="P:carbohydrate metabolic process"/>
    <property type="evidence" value="ECO:0007669"/>
    <property type="project" value="InterPro"/>
</dbReference>
<evidence type="ECO:0000313" key="5">
    <source>
        <dbReference type="Proteomes" id="UP000286598"/>
    </source>
</evidence>
<dbReference type="Gene3D" id="2.70.98.10">
    <property type="match status" value="1"/>
</dbReference>
<dbReference type="PANTHER" id="PTHR11122:SF13">
    <property type="entry name" value="GLUCOSE-6-PHOSPHATE 1-EPIMERASE"/>
    <property type="match status" value="1"/>
</dbReference>
<dbReference type="InterPro" id="IPR037481">
    <property type="entry name" value="LacX"/>
</dbReference>
<dbReference type="GO" id="GO:0030246">
    <property type="term" value="F:carbohydrate binding"/>
    <property type="evidence" value="ECO:0007669"/>
    <property type="project" value="InterPro"/>
</dbReference>
<keyword evidence="5" id="KW-1185">Reference proteome</keyword>
<organism evidence="4 5">
    <name type="scientific">Leyella stercorea</name>
    <dbReference type="NCBI Taxonomy" id="363265"/>
    <lineage>
        <taxon>Bacteria</taxon>
        <taxon>Pseudomonadati</taxon>
        <taxon>Bacteroidota</taxon>
        <taxon>Bacteroidia</taxon>
        <taxon>Bacteroidales</taxon>
        <taxon>Prevotellaceae</taxon>
        <taxon>Leyella</taxon>
    </lineage>
</organism>
<dbReference type="EMBL" id="QRNO01000006">
    <property type="protein sequence ID" value="RHK52365.1"/>
    <property type="molecule type" value="Genomic_DNA"/>
</dbReference>
<dbReference type="Proteomes" id="UP000286598">
    <property type="component" value="Unassembled WGS sequence"/>
</dbReference>
<dbReference type="CDD" id="cd09024">
    <property type="entry name" value="Aldose_epim_lacX"/>
    <property type="match status" value="1"/>
</dbReference>
<evidence type="ECO:0000313" key="4">
    <source>
        <dbReference type="EMBL" id="RHK52365.1"/>
    </source>
</evidence>
<evidence type="ECO:0000256" key="1">
    <source>
        <dbReference type="ARBA" id="ARBA00001913"/>
    </source>
</evidence>
<reference evidence="4 5" key="1">
    <citation type="submission" date="2018-08" db="EMBL/GenBank/DDBJ databases">
        <title>A genome reference for cultivated species of the human gut microbiota.</title>
        <authorList>
            <person name="Zou Y."/>
            <person name="Xue W."/>
            <person name="Luo G."/>
        </authorList>
    </citation>
    <scope>NUCLEOTIDE SEQUENCE [LARGE SCALE GENOMIC DNA]</scope>
    <source>
        <strain evidence="4 5">AF42-9</strain>
    </source>
</reference>
<keyword evidence="3" id="KW-0106">Calcium</keyword>
<dbReference type="GO" id="GO:0016853">
    <property type="term" value="F:isomerase activity"/>
    <property type="evidence" value="ECO:0007669"/>
    <property type="project" value="InterPro"/>
</dbReference>
<dbReference type="AlphaFoldDB" id="A0A3R6FM52"/>
<proteinExistence type="predicted"/>
<gene>
    <name evidence="4" type="ORF">DW060_02240</name>
</gene>
<dbReference type="OrthoDB" id="9795355at2"/>
<dbReference type="InterPro" id="IPR008183">
    <property type="entry name" value="Aldose_1/G6P_1-epimerase"/>
</dbReference>